<dbReference type="PANTHER" id="PTHR31121:SF6">
    <property type="entry name" value="ALPHA-1,2 MANNOSYLTRANSFERASE KTR1"/>
    <property type="match status" value="1"/>
</dbReference>
<keyword evidence="6" id="KW-1133">Transmembrane helix</keyword>
<keyword evidence="6" id="KW-0472">Membrane</keyword>
<evidence type="ECO:0000256" key="6">
    <source>
        <dbReference type="SAM" id="Phobius"/>
    </source>
</evidence>
<dbReference type="FunFam" id="3.90.550.10:FF:000051">
    <property type="entry name" value="Alpha-1,2-mannosyltransferase (Ktr4)"/>
    <property type="match status" value="1"/>
</dbReference>
<evidence type="ECO:0000256" key="1">
    <source>
        <dbReference type="ARBA" id="ARBA00004606"/>
    </source>
</evidence>
<dbReference type="GO" id="GO:0000032">
    <property type="term" value="P:cell wall mannoprotein biosynthetic process"/>
    <property type="evidence" value="ECO:0007669"/>
    <property type="project" value="TreeGrafter"/>
</dbReference>
<dbReference type="Gene3D" id="3.90.550.10">
    <property type="entry name" value="Spore Coat Polysaccharide Biosynthesis Protein SpsA, Chain A"/>
    <property type="match status" value="1"/>
</dbReference>
<dbReference type="AlphaFoldDB" id="W6MRW3"/>
<dbReference type="GO" id="GO:0005794">
    <property type="term" value="C:Golgi apparatus"/>
    <property type="evidence" value="ECO:0007669"/>
    <property type="project" value="TreeGrafter"/>
</dbReference>
<dbReference type="GO" id="GO:0006487">
    <property type="term" value="P:protein N-linked glycosylation"/>
    <property type="evidence" value="ECO:0007669"/>
    <property type="project" value="TreeGrafter"/>
</dbReference>
<evidence type="ECO:0000256" key="4">
    <source>
        <dbReference type="ARBA" id="ARBA00022679"/>
    </source>
</evidence>
<keyword evidence="3" id="KW-0328">Glycosyltransferase</keyword>
<name>W6MRW3_9ASCO</name>
<keyword evidence="4" id="KW-0808">Transferase</keyword>
<sequence>MSEEDQSPFIAHQSDSSVYRAHYRDRSKQLSLKSSGRRGFRKFFQPRSIRPGILLALTGILTLLSTLGTLWTVYRYPDEVKDLGNRIANLHDSAWQSVRVTFHGLLIGEMPDNDDQAQEMPINELHGRENATLLSLVRNSELDGILQSIESLEERFNHRFNYDWIFMNDQPFEADFIEKVSRAVSGRALFTKVPEEYWSYPENIDLERAERSRQQLKAKDVMYADSESYRFMCRFNSGFFYKMRVMRHYKYYWRVEPGVKFSCDIPYDVFTEMRTQDKKYGFTMAMSEDMATIPTLWAKTKQFFSENTDLVDPNFDLNFISDDGGENYNKCHFWTNFEIADLDFFRSEQYEKYFQFLENEGGFFYERWGDAPVHTLALSYLLPPSALHYFDNTGYYHKPNQACPPSDAARKKFNCDCNPRKDFVWHKWSCVSRFFDVFQLEIPEGVKLRTGKRDLGEMSDDQFPIWDDGSRSMSMLNGTEVRMVLYGDVNGLNEM</sequence>
<reference evidence="7" key="1">
    <citation type="submission" date="2013-12" db="EMBL/GenBank/DDBJ databases">
        <authorList>
            <person name="Genoscope - CEA"/>
        </authorList>
    </citation>
    <scope>NUCLEOTIDE SEQUENCE</scope>
    <source>
        <strain evidence="7">CBS 1993</strain>
    </source>
</reference>
<dbReference type="InterPro" id="IPR029044">
    <property type="entry name" value="Nucleotide-diphossugar_trans"/>
</dbReference>
<comment type="similarity">
    <text evidence="2">Belongs to the glycosyltransferase 15 family.</text>
</comment>
<dbReference type="HOGENOM" id="CLU_024327_4_4_1"/>
<organism evidence="7 8">
    <name type="scientific">Kuraishia capsulata CBS 1993</name>
    <dbReference type="NCBI Taxonomy" id="1382522"/>
    <lineage>
        <taxon>Eukaryota</taxon>
        <taxon>Fungi</taxon>
        <taxon>Dikarya</taxon>
        <taxon>Ascomycota</taxon>
        <taxon>Saccharomycotina</taxon>
        <taxon>Pichiomycetes</taxon>
        <taxon>Pichiales</taxon>
        <taxon>Pichiaceae</taxon>
        <taxon>Kuraishia</taxon>
    </lineage>
</organism>
<dbReference type="RefSeq" id="XP_022456577.1">
    <property type="nucleotide sequence ID" value="XM_022605072.1"/>
</dbReference>
<comment type="subcellular location">
    <subcellularLocation>
        <location evidence="1">Membrane</location>
        <topology evidence="1">Single-pass type II membrane protein</topology>
    </subcellularLocation>
</comment>
<keyword evidence="5" id="KW-0735">Signal-anchor</keyword>
<protein>
    <recommendedName>
        <fullName evidence="9">Glycosyltransferase family 15 protein</fullName>
    </recommendedName>
</protein>
<evidence type="ECO:0000256" key="2">
    <source>
        <dbReference type="ARBA" id="ARBA00007677"/>
    </source>
</evidence>
<dbReference type="Pfam" id="PF01793">
    <property type="entry name" value="Glyco_transf_15"/>
    <property type="match status" value="1"/>
</dbReference>
<evidence type="ECO:0000313" key="8">
    <source>
        <dbReference type="Proteomes" id="UP000019384"/>
    </source>
</evidence>
<dbReference type="PANTHER" id="PTHR31121">
    <property type="entry name" value="ALPHA-1,2 MANNOSYLTRANSFERASE KTR1"/>
    <property type="match status" value="1"/>
</dbReference>
<evidence type="ECO:0000256" key="5">
    <source>
        <dbReference type="ARBA" id="ARBA00022968"/>
    </source>
</evidence>
<dbReference type="OrthoDB" id="439943at2759"/>
<proteinExistence type="inferred from homology"/>
<dbReference type="EMBL" id="HG793125">
    <property type="protein sequence ID" value="CDK24560.1"/>
    <property type="molecule type" value="Genomic_DNA"/>
</dbReference>
<dbReference type="SUPFAM" id="SSF53448">
    <property type="entry name" value="Nucleotide-diphospho-sugar transferases"/>
    <property type="match status" value="1"/>
</dbReference>
<evidence type="ECO:0008006" key="9">
    <source>
        <dbReference type="Google" id="ProtNLM"/>
    </source>
</evidence>
<feature type="transmembrane region" description="Helical" evidence="6">
    <location>
        <begin position="52"/>
        <end position="74"/>
    </location>
</feature>
<dbReference type="GO" id="GO:0016020">
    <property type="term" value="C:membrane"/>
    <property type="evidence" value="ECO:0007669"/>
    <property type="project" value="UniProtKB-SubCell"/>
</dbReference>
<dbReference type="GeneID" id="34517965"/>
<accession>W6MRW3</accession>
<dbReference type="GO" id="GO:0000026">
    <property type="term" value="F:alpha-1,2-mannosyltransferase activity"/>
    <property type="evidence" value="ECO:0007669"/>
    <property type="project" value="TreeGrafter"/>
</dbReference>
<reference evidence="7" key="2">
    <citation type="submission" date="2014-02" db="EMBL/GenBank/DDBJ databases">
        <title>Complete DNA sequence of /Kuraishia capsulata/ illustrates novel genomic features among budding yeasts (/Saccharomycotina/).</title>
        <authorList>
            <person name="Morales L."/>
            <person name="Noel B."/>
            <person name="Porcel B."/>
            <person name="Marcet-Houben M."/>
            <person name="Hullo M-F."/>
            <person name="Sacerdot C."/>
            <person name="Tekaia F."/>
            <person name="Leh-Louis V."/>
            <person name="Despons L."/>
            <person name="Khanna V."/>
            <person name="Aury J-M."/>
            <person name="Barbe V."/>
            <person name="Couloux A."/>
            <person name="Labadie K."/>
            <person name="Pelletier E."/>
            <person name="Souciet J-L."/>
            <person name="Boekhout T."/>
            <person name="Gabaldon T."/>
            <person name="Wincker P."/>
            <person name="Dujon B."/>
        </authorList>
    </citation>
    <scope>NUCLEOTIDE SEQUENCE</scope>
    <source>
        <strain evidence="7">CBS 1993</strain>
    </source>
</reference>
<keyword evidence="8" id="KW-1185">Reference proteome</keyword>
<dbReference type="Proteomes" id="UP000019384">
    <property type="component" value="Unassembled WGS sequence"/>
</dbReference>
<evidence type="ECO:0000256" key="3">
    <source>
        <dbReference type="ARBA" id="ARBA00022676"/>
    </source>
</evidence>
<evidence type="ECO:0000313" key="7">
    <source>
        <dbReference type="EMBL" id="CDK24560.1"/>
    </source>
</evidence>
<dbReference type="InterPro" id="IPR002685">
    <property type="entry name" value="Glyco_trans_15"/>
</dbReference>
<keyword evidence="6" id="KW-0812">Transmembrane</keyword>
<gene>
    <name evidence="7" type="ORF">KUCA_T00000526001</name>
</gene>